<organism evidence="1 2">
    <name type="scientific">Desulfoscipio geothermicus DSM 3669</name>
    <dbReference type="NCBI Taxonomy" id="1121426"/>
    <lineage>
        <taxon>Bacteria</taxon>
        <taxon>Bacillati</taxon>
        <taxon>Bacillota</taxon>
        <taxon>Clostridia</taxon>
        <taxon>Eubacteriales</taxon>
        <taxon>Desulfallaceae</taxon>
        <taxon>Desulfoscipio</taxon>
    </lineage>
</organism>
<keyword evidence="2" id="KW-1185">Reference proteome</keyword>
<dbReference type="AlphaFoldDB" id="A0A1I6E9H0"/>
<gene>
    <name evidence="1" type="ORF">SAMN05660706_13028</name>
</gene>
<accession>A0A1I6E9H0</accession>
<dbReference type="Proteomes" id="UP000199584">
    <property type="component" value="Unassembled WGS sequence"/>
</dbReference>
<dbReference type="STRING" id="39060.SAMN05660706_13028"/>
<sequence>MVKNIPLTMLINWFGPKGVEALLEQGAIEFVLRDDIITYAVDDINGTLPLQTGQLNSSVHCDPEASATEGLKWLARPLPRRNRRALVRKAIKAYKAVPSDLNKEAVEIGYRRYKSKLRVLHLICLMFIF</sequence>
<proteinExistence type="predicted"/>
<dbReference type="EMBL" id="FOYM01000030">
    <property type="protein sequence ID" value="SFR14202.1"/>
    <property type="molecule type" value="Genomic_DNA"/>
</dbReference>
<dbReference type="RefSeq" id="WP_092486376.1">
    <property type="nucleotide sequence ID" value="NZ_FOYM01000030.1"/>
</dbReference>
<reference evidence="2" key="1">
    <citation type="submission" date="2016-10" db="EMBL/GenBank/DDBJ databases">
        <authorList>
            <person name="Varghese N."/>
            <person name="Submissions S."/>
        </authorList>
    </citation>
    <scope>NUCLEOTIDE SEQUENCE [LARGE SCALE GENOMIC DNA]</scope>
    <source>
        <strain evidence="2">DSM 3669</strain>
    </source>
</reference>
<dbReference type="OrthoDB" id="9135477at2"/>
<evidence type="ECO:0000313" key="2">
    <source>
        <dbReference type="Proteomes" id="UP000199584"/>
    </source>
</evidence>
<evidence type="ECO:0000313" key="1">
    <source>
        <dbReference type="EMBL" id="SFR14202.1"/>
    </source>
</evidence>
<protein>
    <submittedName>
        <fullName evidence="1">Uncharacterized protein</fullName>
    </submittedName>
</protein>
<name>A0A1I6E9H0_9FIRM</name>